<name>A0ABQ0LHP8_MYCCL</name>
<protein>
    <recommendedName>
        <fullName evidence="1">YCII-related domain-containing protein</fullName>
    </recommendedName>
</protein>
<dbReference type="Gene3D" id="3.30.70.1060">
    <property type="entry name" value="Dimeric alpha+beta barrel"/>
    <property type="match status" value="1"/>
</dbReference>
<reference evidence="2" key="1">
    <citation type="submission" date="2014-09" db="EMBL/GenBank/DDBJ databases">
        <title>Genome sequence of the luminous mushroom Mycena chlorophos for searching fungal bioluminescence genes.</title>
        <authorList>
            <person name="Tanaka Y."/>
            <person name="Kasuga D."/>
            <person name="Oba Y."/>
            <person name="Hase S."/>
            <person name="Sato K."/>
            <person name="Oba Y."/>
            <person name="Sakakibara Y."/>
        </authorList>
    </citation>
    <scope>NUCLEOTIDE SEQUENCE</scope>
</reference>
<dbReference type="EMBL" id="DF846591">
    <property type="protein sequence ID" value="GAT50691.1"/>
    <property type="molecule type" value="Genomic_DNA"/>
</dbReference>
<evidence type="ECO:0000313" key="3">
    <source>
        <dbReference type="Proteomes" id="UP000815677"/>
    </source>
</evidence>
<dbReference type="InterPro" id="IPR005545">
    <property type="entry name" value="YCII"/>
</dbReference>
<dbReference type="Pfam" id="PF03795">
    <property type="entry name" value="YCII"/>
    <property type="match status" value="1"/>
</dbReference>
<dbReference type="PANTHER" id="PTHR33606">
    <property type="entry name" value="PROTEIN YCII"/>
    <property type="match status" value="1"/>
</dbReference>
<dbReference type="InterPro" id="IPR051807">
    <property type="entry name" value="Sec-metab_biosynth-assoc"/>
</dbReference>
<evidence type="ECO:0000259" key="1">
    <source>
        <dbReference type="Pfam" id="PF03795"/>
    </source>
</evidence>
<proteinExistence type="predicted"/>
<accession>A0ABQ0LHP8</accession>
<dbReference type="InterPro" id="IPR011008">
    <property type="entry name" value="Dimeric_a/b-barrel"/>
</dbReference>
<feature type="domain" description="YCII-related" evidence="1">
    <location>
        <begin position="10"/>
        <end position="92"/>
    </location>
</feature>
<gene>
    <name evidence="2" type="ORF">MCHLO_07903</name>
</gene>
<evidence type="ECO:0000313" key="2">
    <source>
        <dbReference type="EMBL" id="GAT50691.1"/>
    </source>
</evidence>
<sequence length="112" mass="12574">MSDAVKLHNFIVFAPDKEGVDRQPFRPEHLQRILEFHATGVLKYGGMMTTPESITSGEEKLIGSLVIIQGESLGAVRKIIEDDVYYRSGIWDPERLVILPFVLGLPWAGIHD</sequence>
<dbReference type="Proteomes" id="UP000815677">
    <property type="component" value="Unassembled WGS sequence"/>
</dbReference>
<organism evidence="2 3">
    <name type="scientific">Mycena chlorophos</name>
    <name type="common">Agaric fungus</name>
    <name type="synonym">Agaricus chlorophos</name>
    <dbReference type="NCBI Taxonomy" id="658473"/>
    <lineage>
        <taxon>Eukaryota</taxon>
        <taxon>Fungi</taxon>
        <taxon>Dikarya</taxon>
        <taxon>Basidiomycota</taxon>
        <taxon>Agaricomycotina</taxon>
        <taxon>Agaricomycetes</taxon>
        <taxon>Agaricomycetidae</taxon>
        <taxon>Agaricales</taxon>
        <taxon>Marasmiineae</taxon>
        <taxon>Mycenaceae</taxon>
        <taxon>Mycena</taxon>
    </lineage>
</organism>
<keyword evidence="3" id="KW-1185">Reference proteome</keyword>
<dbReference type="SUPFAM" id="SSF54909">
    <property type="entry name" value="Dimeric alpha+beta barrel"/>
    <property type="match status" value="1"/>
</dbReference>
<dbReference type="PANTHER" id="PTHR33606:SF3">
    <property type="entry name" value="PROTEIN YCII"/>
    <property type="match status" value="1"/>
</dbReference>